<dbReference type="Proteomes" id="UP000494106">
    <property type="component" value="Unassembled WGS sequence"/>
</dbReference>
<protein>
    <submittedName>
        <fullName evidence="1">Uncharacterized protein</fullName>
    </submittedName>
</protein>
<sequence length="120" mass="14194">MIWYTVVPHTMFSYLEHQHVSDVFYFCATIRYRKVLGQCAVSSEHSITGRRLQSSHVASDRCACACAETQSARGVPQINQCIREWIWSSQYKPPFMKHKTFYVYFMVSYKRNHVIPIEHR</sequence>
<comment type="caution">
    <text evidence="1">The sequence shown here is derived from an EMBL/GenBank/DDBJ whole genome shotgun (WGS) entry which is preliminary data.</text>
</comment>
<evidence type="ECO:0000313" key="2">
    <source>
        <dbReference type="Proteomes" id="UP000494106"/>
    </source>
</evidence>
<dbReference type="EMBL" id="CADEBC010000733">
    <property type="protein sequence ID" value="CAB3260165.1"/>
    <property type="molecule type" value="Genomic_DNA"/>
</dbReference>
<evidence type="ECO:0000313" key="1">
    <source>
        <dbReference type="EMBL" id="CAB3260165.1"/>
    </source>
</evidence>
<gene>
    <name evidence="1" type="ORF">APLA_LOCUS17263</name>
</gene>
<name>A0A8S1BKR3_ARCPL</name>
<dbReference type="AlphaFoldDB" id="A0A8S1BKR3"/>
<keyword evidence="2" id="KW-1185">Reference proteome</keyword>
<reference evidence="1 2" key="1">
    <citation type="submission" date="2020-04" db="EMBL/GenBank/DDBJ databases">
        <authorList>
            <person name="Wallbank WR R."/>
            <person name="Pardo Diaz C."/>
            <person name="Kozak K."/>
            <person name="Martin S."/>
            <person name="Jiggins C."/>
            <person name="Moest M."/>
            <person name="Warren A I."/>
            <person name="Byers J.R.P. K."/>
            <person name="Montejo-Kovacevich G."/>
            <person name="Yen C E."/>
        </authorList>
    </citation>
    <scope>NUCLEOTIDE SEQUENCE [LARGE SCALE GENOMIC DNA]</scope>
</reference>
<organism evidence="1 2">
    <name type="scientific">Arctia plantaginis</name>
    <name type="common">Wood tiger moth</name>
    <name type="synonym">Phalaena plantaginis</name>
    <dbReference type="NCBI Taxonomy" id="874455"/>
    <lineage>
        <taxon>Eukaryota</taxon>
        <taxon>Metazoa</taxon>
        <taxon>Ecdysozoa</taxon>
        <taxon>Arthropoda</taxon>
        <taxon>Hexapoda</taxon>
        <taxon>Insecta</taxon>
        <taxon>Pterygota</taxon>
        <taxon>Neoptera</taxon>
        <taxon>Endopterygota</taxon>
        <taxon>Lepidoptera</taxon>
        <taxon>Glossata</taxon>
        <taxon>Ditrysia</taxon>
        <taxon>Noctuoidea</taxon>
        <taxon>Erebidae</taxon>
        <taxon>Arctiinae</taxon>
        <taxon>Arctia</taxon>
    </lineage>
</organism>
<accession>A0A8S1BKR3</accession>
<proteinExistence type="predicted"/>